<dbReference type="Proteomes" id="UP001054889">
    <property type="component" value="Unassembled WGS sequence"/>
</dbReference>
<dbReference type="EMBL" id="BQKI01000086">
    <property type="protein sequence ID" value="GJN34788.1"/>
    <property type="molecule type" value="Genomic_DNA"/>
</dbReference>
<name>A0AAV5FIS2_ELECO</name>
<comment type="caution">
    <text evidence="2">The sequence shown here is derived from an EMBL/GenBank/DDBJ whole genome shotgun (WGS) entry which is preliminary data.</text>
</comment>
<proteinExistence type="predicted"/>
<accession>A0AAV5FIS2</accession>
<dbReference type="AlphaFoldDB" id="A0AAV5FIS2"/>
<evidence type="ECO:0000259" key="1">
    <source>
        <dbReference type="Pfam" id="PF24964"/>
    </source>
</evidence>
<keyword evidence="3" id="KW-1185">Reference proteome</keyword>
<protein>
    <recommendedName>
        <fullName evidence="1">DUF7769 domain-containing protein</fullName>
    </recommendedName>
</protein>
<dbReference type="Pfam" id="PF24964">
    <property type="entry name" value="DUF7769"/>
    <property type="match status" value="1"/>
</dbReference>
<feature type="domain" description="DUF7769" evidence="1">
    <location>
        <begin position="1"/>
        <end position="37"/>
    </location>
</feature>
<reference evidence="2" key="2">
    <citation type="submission" date="2021-12" db="EMBL/GenBank/DDBJ databases">
        <title>Resequencing data analysis of finger millet.</title>
        <authorList>
            <person name="Hatakeyama M."/>
            <person name="Aluri S."/>
            <person name="Balachadran M.T."/>
            <person name="Sivarajan S.R."/>
            <person name="Poveda L."/>
            <person name="Shimizu-Inatsugi R."/>
            <person name="Schlapbach R."/>
            <person name="Sreeman S.M."/>
            <person name="Shimizu K.K."/>
        </authorList>
    </citation>
    <scope>NUCLEOTIDE SEQUENCE</scope>
</reference>
<dbReference type="InterPro" id="IPR056671">
    <property type="entry name" value="DUF7769"/>
</dbReference>
<gene>
    <name evidence="2" type="primary">gb23484</name>
    <name evidence="2" type="ORF">PR202_gb23484</name>
</gene>
<reference evidence="2" key="1">
    <citation type="journal article" date="2018" name="DNA Res.">
        <title>Multiple hybrid de novo genome assembly of finger millet, an orphan allotetraploid crop.</title>
        <authorList>
            <person name="Hatakeyama M."/>
            <person name="Aluri S."/>
            <person name="Balachadran M.T."/>
            <person name="Sivarajan S.R."/>
            <person name="Patrignani A."/>
            <person name="Gruter S."/>
            <person name="Poveda L."/>
            <person name="Shimizu-Inatsugi R."/>
            <person name="Baeten J."/>
            <person name="Francoijs K.J."/>
            <person name="Nataraja K.N."/>
            <person name="Reddy Y.A.N."/>
            <person name="Phadnis S."/>
            <person name="Ravikumar R.L."/>
            <person name="Schlapbach R."/>
            <person name="Sreeman S.M."/>
            <person name="Shimizu K.K."/>
        </authorList>
    </citation>
    <scope>NUCLEOTIDE SEQUENCE</scope>
</reference>
<organism evidence="2 3">
    <name type="scientific">Eleusine coracana subsp. coracana</name>
    <dbReference type="NCBI Taxonomy" id="191504"/>
    <lineage>
        <taxon>Eukaryota</taxon>
        <taxon>Viridiplantae</taxon>
        <taxon>Streptophyta</taxon>
        <taxon>Embryophyta</taxon>
        <taxon>Tracheophyta</taxon>
        <taxon>Spermatophyta</taxon>
        <taxon>Magnoliopsida</taxon>
        <taxon>Liliopsida</taxon>
        <taxon>Poales</taxon>
        <taxon>Poaceae</taxon>
        <taxon>PACMAD clade</taxon>
        <taxon>Chloridoideae</taxon>
        <taxon>Cynodonteae</taxon>
        <taxon>Eleusininae</taxon>
        <taxon>Eleusine</taxon>
    </lineage>
</organism>
<evidence type="ECO:0000313" key="3">
    <source>
        <dbReference type="Proteomes" id="UP001054889"/>
    </source>
</evidence>
<evidence type="ECO:0000313" key="2">
    <source>
        <dbReference type="EMBL" id="GJN34788.1"/>
    </source>
</evidence>
<sequence length="51" mass="5894">MTLEVRKQVYQALLARSKNGKVGRHDTKEVAAQFNVQCVVFRFYGREVKPP</sequence>